<dbReference type="Pfam" id="PF12805">
    <property type="entry name" value="FUSC-like"/>
    <property type="match status" value="1"/>
</dbReference>
<accession>A0A2R3ZB06</accession>
<feature type="transmembrane region" description="Helical" evidence="5">
    <location>
        <begin position="20"/>
        <end position="36"/>
    </location>
</feature>
<feature type="domain" description="Integral membrane bound transporter" evidence="7">
    <location>
        <begin position="363"/>
        <end position="484"/>
    </location>
</feature>
<evidence type="ECO:0000256" key="1">
    <source>
        <dbReference type="ARBA" id="ARBA00004141"/>
    </source>
</evidence>
<evidence type="ECO:0000259" key="7">
    <source>
        <dbReference type="Pfam" id="PF13515"/>
    </source>
</evidence>
<dbReference type="OrthoDB" id="8670769at2"/>
<dbReference type="InterPro" id="IPR032692">
    <property type="entry name" value="YccS_N"/>
</dbReference>
<keyword evidence="4 5" id="KW-0472">Membrane</keyword>
<sequence>MGCLLSSPSDVTGTYKHKSLGILTGALLGGCSYVIAKYAATGLLSSLVMLFLLIFAISYLAVYGFRASLVSFAGLLAVVLSFAGLSASSIEIWQKGLLIIGGGIWYLLLSSLWHFIRPKRATEQLLSETMELTGEYLQIRVKLYRNADHSQQLSKELLQLQVELNEKHENLRELLISSRKSGGNSGYARKRLLVFIDLVDILELAMAHPLDYEKMHELFKNDEAIINDFASFSEKLALQLMQIATALYRKKDLPVLELDKLLGDLENSFREFRSKIDIPERRESLLMLRHLLDYQQQQAERIINIDHVLRDIAKKPRPVMREKEAQKFLSTQEYDVKTLLSNFNFQSPFFRHSLRLSLIMIIGFLAGFYFSIQNSYWILLTIVVIMRPNYGLTKQRTRKRIIGTLIGGALAVGILFLTQNTTVYAILALVTLTLAFSLIQKNYTTAAIFITLSIVFIYALLKPDVLKVIKFRVLDTLVGAALAAAGNFFFWPKWEKQELPGNIAASLQANLEYFREISSFYQLKGKLPTSYKLSRKQAFLKIGDLNGAFQRMAQEPKAQKQQLALFYEIVSINQTFLSVLASLGTYIRTHPTTKASSAFKDYTENIIDNLETALNYLQDPSAEKSEKSFKRSPEEGLEEKYEKLVNYRNSEISQGKLDIDPKVREELQEAHLVTRQLKWLGELSVLIKKNCIKIIENK</sequence>
<dbReference type="PANTHER" id="PTHR47804">
    <property type="entry name" value="60S RIBOSOMAL PROTEIN L19"/>
    <property type="match status" value="1"/>
</dbReference>
<dbReference type="PANTHER" id="PTHR47804:SF3">
    <property type="entry name" value="PROTEIN BRE4"/>
    <property type="match status" value="1"/>
</dbReference>
<feature type="transmembrane region" description="Helical" evidence="5">
    <location>
        <begin position="42"/>
        <end position="62"/>
    </location>
</feature>
<keyword evidence="9" id="KW-1185">Reference proteome</keyword>
<dbReference type="KEGG" id="grs:C7S20_14125"/>
<evidence type="ECO:0000313" key="8">
    <source>
        <dbReference type="EMBL" id="AVR47478.1"/>
    </source>
</evidence>
<dbReference type="InterPro" id="IPR052430">
    <property type="entry name" value="IVT-Associated"/>
</dbReference>
<evidence type="ECO:0000259" key="6">
    <source>
        <dbReference type="Pfam" id="PF12805"/>
    </source>
</evidence>
<dbReference type="GO" id="GO:0016020">
    <property type="term" value="C:membrane"/>
    <property type="evidence" value="ECO:0007669"/>
    <property type="project" value="UniProtKB-SubCell"/>
</dbReference>
<feature type="transmembrane region" description="Helical" evidence="5">
    <location>
        <begin position="353"/>
        <end position="370"/>
    </location>
</feature>
<evidence type="ECO:0000256" key="4">
    <source>
        <dbReference type="ARBA" id="ARBA00023136"/>
    </source>
</evidence>
<feature type="transmembrane region" description="Helical" evidence="5">
    <location>
        <begin position="96"/>
        <end position="116"/>
    </location>
</feature>
<keyword evidence="3 5" id="KW-1133">Transmembrane helix</keyword>
<proteinExistence type="predicted"/>
<dbReference type="AlphaFoldDB" id="A0A2R3ZB06"/>
<feature type="transmembrane region" description="Helical" evidence="5">
    <location>
        <begin position="404"/>
        <end position="437"/>
    </location>
</feature>
<evidence type="ECO:0000313" key="9">
    <source>
        <dbReference type="Proteomes" id="UP000241507"/>
    </source>
</evidence>
<feature type="transmembrane region" description="Helical" evidence="5">
    <location>
        <begin position="443"/>
        <end position="461"/>
    </location>
</feature>
<comment type="subcellular location">
    <subcellularLocation>
        <location evidence="1">Membrane</location>
        <topology evidence="1">Multi-pass membrane protein</topology>
    </subcellularLocation>
</comment>
<dbReference type="EMBL" id="CP028136">
    <property type="protein sequence ID" value="AVR47478.1"/>
    <property type="molecule type" value="Genomic_DNA"/>
</dbReference>
<dbReference type="Proteomes" id="UP000241507">
    <property type="component" value="Chromosome"/>
</dbReference>
<gene>
    <name evidence="8" type="ORF">C7S20_14125</name>
</gene>
<feature type="domain" description="Integral membrane protein YccS N-terminal" evidence="6">
    <location>
        <begin position="46"/>
        <end position="293"/>
    </location>
</feature>
<protein>
    <submittedName>
        <fullName evidence="8">FUSC family protein</fullName>
    </submittedName>
</protein>
<feature type="transmembrane region" description="Helical" evidence="5">
    <location>
        <begin position="473"/>
        <end position="491"/>
    </location>
</feature>
<keyword evidence="2 5" id="KW-0812">Transmembrane</keyword>
<dbReference type="Pfam" id="PF13515">
    <property type="entry name" value="FUSC_2"/>
    <property type="match status" value="1"/>
</dbReference>
<reference evidence="9" key="1">
    <citation type="submission" date="2018-03" db="EMBL/GenBank/DDBJ databases">
        <title>Gramella fulva sp. nov., isolated from a dry surface of tidal flat.</title>
        <authorList>
            <person name="Hwang S.H."/>
            <person name="Hwang W.M."/>
            <person name="Kang K."/>
            <person name="Ahn T.-Y."/>
        </authorList>
    </citation>
    <scope>NUCLEOTIDE SEQUENCE [LARGE SCALE GENOMIC DNA]</scope>
    <source>
        <strain evidence="9">SH35</strain>
    </source>
</reference>
<evidence type="ECO:0000256" key="5">
    <source>
        <dbReference type="SAM" id="Phobius"/>
    </source>
</evidence>
<organism evidence="8 9">
    <name type="scientific">Christiangramia fulva</name>
    <dbReference type="NCBI Taxonomy" id="2126553"/>
    <lineage>
        <taxon>Bacteria</taxon>
        <taxon>Pseudomonadati</taxon>
        <taxon>Bacteroidota</taxon>
        <taxon>Flavobacteriia</taxon>
        <taxon>Flavobacteriales</taxon>
        <taxon>Flavobacteriaceae</taxon>
        <taxon>Christiangramia</taxon>
    </lineage>
</organism>
<dbReference type="InterPro" id="IPR049453">
    <property type="entry name" value="Memb_transporter_dom"/>
</dbReference>
<evidence type="ECO:0000256" key="3">
    <source>
        <dbReference type="ARBA" id="ARBA00022989"/>
    </source>
</evidence>
<evidence type="ECO:0000256" key="2">
    <source>
        <dbReference type="ARBA" id="ARBA00022692"/>
    </source>
</evidence>
<name>A0A2R3ZB06_9FLAO</name>
<feature type="transmembrane region" description="Helical" evidence="5">
    <location>
        <begin position="69"/>
        <end position="90"/>
    </location>
</feature>